<dbReference type="GO" id="GO:0016747">
    <property type="term" value="F:acyltransferase activity, transferring groups other than amino-acyl groups"/>
    <property type="evidence" value="ECO:0007669"/>
    <property type="project" value="InterPro"/>
</dbReference>
<dbReference type="EMBL" id="UFQB01000012">
    <property type="protein sequence ID" value="SSW67405.1"/>
    <property type="molecule type" value="Genomic_DNA"/>
</dbReference>
<feature type="domain" description="N-acetyltransferase" evidence="1">
    <location>
        <begin position="8"/>
        <end position="162"/>
    </location>
</feature>
<dbReference type="InterPro" id="IPR016181">
    <property type="entry name" value="Acyl_CoA_acyltransferase"/>
</dbReference>
<organism evidence="2 3">
    <name type="scientific">Achromobacter agilis</name>
    <dbReference type="NCBI Taxonomy" id="1353888"/>
    <lineage>
        <taxon>Bacteria</taxon>
        <taxon>Pseudomonadati</taxon>
        <taxon>Pseudomonadota</taxon>
        <taxon>Betaproteobacteria</taxon>
        <taxon>Burkholderiales</taxon>
        <taxon>Alcaligenaceae</taxon>
        <taxon>Achromobacter</taxon>
    </lineage>
</organism>
<dbReference type="Gene3D" id="3.40.630.30">
    <property type="match status" value="1"/>
</dbReference>
<dbReference type="AlphaFoldDB" id="A0A446CHZ8"/>
<gene>
    <name evidence="2" type="ORF">AGI3411_03068</name>
</gene>
<dbReference type="PROSITE" id="PS51186">
    <property type="entry name" value="GNAT"/>
    <property type="match status" value="1"/>
</dbReference>
<protein>
    <recommendedName>
        <fullName evidence="1">N-acetyltransferase domain-containing protein</fullName>
    </recommendedName>
</protein>
<name>A0A446CHZ8_9BURK</name>
<proteinExistence type="predicted"/>
<keyword evidence="3" id="KW-1185">Reference proteome</keyword>
<dbReference type="InterPro" id="IPR000182">
    <property type="entry name" value="GNAT_dom"/>
</dbReference>
<dbReference type="SUPFAM" id="SSF55729">
    <property type="entry name" value="Acyl-CoA N-acyltransferases (Nat)"/>
    <property type="match status" value="1"/>
</dbReference>
<dbReference type="Proteomes" id="UP000289184">
    <property type="component" value="Unassembled WGS sequence"/>
</dbReference>
<accession>A0A446CHZ8</accession>
<dbReference type="PANTHER" id="PTHR43792">
    <property type="entry name" value="GNAT FAMILY, PUTATIVE (AFU_ORTHOLOGUE AFUA_3G00765)-RELATED-RELATED"/>
    <property type="match status" value="1"/>
</dbReference>
<dbReference type="PANTHER" id="PTHR43792:SF1">
    <property type="entry name" value="N-ACETYLTRANSFERASE DOMAIN-CONTAINING PROTEIN"/>
    <property type="match status" value="1"/>
</dbReference>
<sequence>MPLLSASVTLRRLRTDDVPMILAMESDPEVMRHSTGVKPATEARRHELLAWLREPPTDIGHWAVVAQERAVGWISLTPLEATGGIQLAYRLCRDAWGRGYASEAGRQLCAHAWRALDVPELVAVAWPRNLGSIRILEKLGFAFRGMERHYQRETAVYALARPGS</sequence>
<dbReference type="OrthoDB" id="9801656at2"/>
<evidence type="ECO:0000313" key="2">
    <source>
        <dbReference type="EMBL" id="SSW67405.1"/>
    </source>
</evidence>
<reference evidence="2 3" key="1">
    <citation type="submission" date="2018-07" db="EMBL/GenBank/DDBJ databases">
        <authorList>
            <person name="Peeters C."/>
        </authorList>
    </citation>
    <scope>NUCLEOTIDE SEQUENCE [LARGE SCALE GENOMIC DNA]</scope>
    <source>
        <strain evidence="2 3">LMG 3411</strain>
    </source>
</reference>
<evidence type="ECO:0000313" key="3">
    <source>
        <dbReference type="Proteomes" id="UP000289184"/>
    </source>
</evidence>
<evidence type="ECO:0000259" key="1">
    <source>
        <dbReference type="PROSITE" id="PS51186"/>
    </source>
</evidence>
<dbReference type="InterPro" id="IPR051531">
    <property type="entry name" value="N-acetyltransferase"/>
</dbReference>
<dbReference type="Pfam" id="PF13302">
    <property type="entry name" value="Acetyltransf_3"/>
    <property type="match status" value="1"/>
</dbReference>
<dbReference type="RefSeq" id="WP_129528247.1">
    <property type="nucleotide sequence ID" value="NZ_UFQB01000012.1"/>
</dbReference>